<reference evidence="2 3" key="1">
    <citation type="journal article" date="2016" name="Genome Announc.">
        <title>Complete Genome and Plasmid Sequences for Rhodococcus fascians D188 and Draft Sequences for Rhodococcus Isolates PBTS 1 and PBTS 2.</title>
        <authorList>
            <person name="Stamler R.A."/>
            <person name="Vereecke D."/>
            <person name="Zhang Y."/>
            <person name="Schilkey F."/>
            <person name="Devitt N."/>
            <person name="Randall J.J."/>
        </authorList>
    </citation>
    <scope>NUCLEOTIDE SEQUENCE [LARGE SCALE GENOMIC DNA]</scope>
    <source>
        <strain evidence="2 3">PBTS2</strain>
        <plasmid evidence="2">unnamed1</plasmid>
    </source>
</reference>
<keyword evidence="2" id="KW-0614">Plasmid</keyword>
<evidence type="ECO:0000313" key="2">
    <source>
        <dbReference type="EMBL" id="AMY26280.1"/>
    </source>
</evidence>
<dbReference type="InterPro" id="IPR046919">
    <property type="entry name" value="ABC-3C_CTD10"/>
</dbReference>
<keyword evidence="3" id="KW-1185">Reference proteome</keyword>
<proteinExistence type="predicted"/>
<dbReference type="OrthoDB" id="5379188at2"/>
<organism evidence="2 3">
    <name type="scientific">Rhodococcoides fascians</name>
    <name type="common">Rhodococcus fascians</name>
    <dbReference type="NCBI Taxonomy" id="1828"/>
    <lineage>
        <taxon>Bacteria</taxon>
        <taxon>Bacillati</taxon>
        <taxon>Actinomycetota</taxon>
        <taxon>Actinomycetes</taxon>
        <taxon>Mycobacteriales</taxon>
        <taxon>Nocardiaceae</taxon>
        <taxon>Rhodococcoides</taxon>
    </lineage>
</organism>
<feature type="domain" description="ABC-three component systems C-terminal" evidence="1">
    <location>
        <begin position="188"/>
        <end position="295"/>
    </location>
</feature>
<reference evidence="3" key="2">
    <citation type="submission" date="2016-04" db="EMBL/GenBank/DDBJ databases">
        <title>Complete Genome and Plasmid Sequences for Rhodococcus fascians D188 and Draft Sequences for Rhodococcus spp. Isolates PBTS 1 and PBTS 2.</title>
        <authorList>
            <person name="Stamer R."/>
            <person name="Vereecke D."/>
            <person name="Zhang Y."/>
            <person name="Schilkey F."/>
            <person name="Devitt N."/>
            <person name="Randall J."/>
        </authorList>
    </citation>
    <scope>NUCLEOTIDE SEQUENCE [LARGE SCALE GENOMIC DNA]</scope>
    <source>
        <strain evidence="3">PBTS2</strain>
        <plasmid evidence="3">unnamed1</plasmid>
    </source>
</reference>
<evidence type="ECO:0000313" key="3">
    <source>
        <dbReference type="Proteomes" id="UP000076038"/>
    </source>
</evidence>
<dbReference type="KEGG" id="rhs:A3Q41_05025"/>
<gene>
    <name evidence="2" type="ORF">A3Q41_05025</name>
</gene>
<dbReference type="Pfam" id="PF20275">
    <property type="entry name" value="CTD10"/>
    <property type="match status" value="1"/>
</dbReference>
<evidence type="ECO:0000259" key="1">
    <source>
        <dbReference type="Pfam" id="PF20275"/>
    </source>
</evidence>
<sequence>MSDDEIAPSNLPAVYERGVIRHGVKENRPRVTKFYDMSKTARDPVPKAQEKVVIARSGNKCAYPGCGLELTIDPKSDEDQPKATGKVAHIAGASPNGPRYDSTMTPKQRGSADNLVYLCSPHHDAIDFQLGYHTRDFLIEAKQTHELAVARAVRNGLGKVSYEELEVVCKVIAGDSISSGTGGVELALPLQQKITLNNLGEASVRHIMDGLSQAARVEQFIAFQTTTQPNFGRRLAARFKSDYHSAVADGLEADVIFEYLVGKAYENSGPRDTSAMRAAALAVVAYLFELCEIFERE</sequence>
<protein>
    <recommendedName>
        <fullName evidence="1">ABC-three component systems C-terminal domain-containing protein</fullName>
    </recommendedName>
</protein>
<accession>A0A143QTD5</accession>
<name>A0A143QTD5_RHOFA</name>
<dbReference type="Proteomes" id="UP000076038">
    <property type="component" value="Plasmid unnamed1"/>
</dbReference>
<dbReference type="RefSeq" id="WP_063216992.1">
    <property type="nucleotide sequence ID" value="NZ_CP015221.1"/>
</dbReference>
<dbReference type="EMBL" id="CP015221">
    <property type="protein sequence ID" value="AMY26280.1"/>
    <property type="molecule type" value="Genomic_DNA"/>
</dbReference>
<dbReference type="PATRIC" id="fig|1653479.3.peg.5093"/>
<geneLocation type="plasmid" evidence="2 3">
    <name>unnamed1</name>
</geneLocation>
<dbReference type="AlphaFoldDB" id="A0A143QTD5"/>